<keyword evidence="2" id="KW-0808">Transferase</keyword>
<evidence type="ECO:0000256" key="1">
    <source>
        <dbReference type="SAM" id="MobiDB-lite"/>
    </source>
</evidence>
<feature type="compositionally biased region" description="Basic residues" evidence="1">
    <location>
        <begin position="730"/>
        <end position="740"/>
    </location>
</feature>
<reference evidence="2" key="1">
    <citation type="journal article" date="2019" name="Sci. Rep.">
        <title>Draft genome of Tanacetum cinerariifolium, the natural source of mosquito coil.</title>
        <authorList>
            <person name="Yamashiro T."/>
            <person name="Shiraishi A."/>
            <person name="Satake H."/>
            <person name="Nakayama K."/>
        </authorList>
    </citation>
    <scope>NUCLEOTIDE SEQUENCE</scope>
</reference>
<organism evidence="2">
    <name type="scientific">Tanacetum cinerariifolium</name>
    <name type="common">Dalmatian daisy</name>
    <name type="synonym">Chrysanthemum cinerariifolium</name>
    <dbReference type="NCBI Taxonomy" id="118510"/>
    <lineage>
        <taxon>Eukaryota</taxon>
        <taxon>Viridiplantae</taxon>
        <taxon>Streptophyta</taxon>
        <taxon>Embryophyta</taxon>
        <taxon>Tracheophyta</taxon>
        <taxon>Spermatophyta</taxon>
        <taxon>Magnoliopsida</taxon>
        <taxon>eudicotyledons</taxon>
        <taxon>Gunneridae</taxon>
        <taxon>Pentapetalae</taxon>
        <taxon>asterids</taxon>
        <taxon>campanulids</taxon>
        <taxon>Asterales</taxon>
        <taxon>Asteraceae</taxon>
        <taxon>Asteroideae</taxon>
        <taxon>Anthemideae</taxon>
        <taxon>Anthemidinae</taxon>
        <taxon>Tanacetum</taxon>
    </lineage>
</organism>
<evidence type="ECO:0000313" key="2">
    <source>
        <dbReference type="EMBL" id="GEU83617.1"/>
    </source>
</evidence>
<keyword evidence="2" id="KW-0695">RNA-directed DNA polymerase</keyword>
<protein>
    <submittedName>
        <fullName evidence="2">Reverse transcriptase domain-containing protein</fullName>
    </submittedName>
</protein>
<feature type="region of interest" description="Disordered" evidence="1">
    <location>
        <begin position="719"/>
        <end position="745"/>
    </location>
</feature>
<name>A0A6L2NDQ9_TANCI</name>
<proteinExistence type="predicted"/>
<dbReference type="SUPFAM" id="SSF53098">
    <property type="entry name" value="Ribonuclease H-like"/>
    <property type="match status" value="1"/>
</dbReference>
<sequence length="791" mass="89686">MLTQALIRISTRKPRERPMRPINQVKGQFSTSLKGLLRSSSPAFAFPFTPLWVSWVSSSLLSWISLKSKSMGLMRFRLFGSFKSSLRADTCPSMTLLMEEYPQSSRGVLMLNKPVEKTTHVSLAPGVIPGSSSSVREIKESGPCRYGVGCFNKPLTERQGGGLTSFRQGVFTTEVASKKSFSTDDYLRSEEAFHITELPRGEFQRRDVLVQWVQQNDRSHGFSFGNNRRRSEHKPFAMIPELHIPYIPPQRPNQEPCRPKAVLTLNSLSSTPQEILATKHQLNFPQPTPLVGVPTKENLNRYCDYHNEKGHNTNDCFHLKQQLEKALESDEKWMKVPITFPPVPARDLSEEALVIEAEVEGYLVRRIHIDAGASIKIMFEHCFNMLHPSVRSRKWAMPTGNYENSTIIPAHSPYNIILGRPGLKKLRALPSTIHGMMKFPAPYTLVELAAYNITYEPRSTIKDQILADFINKIPSAKVSGAGLVLISPTRTEYTYAIRLNFDSTNNQAEYKALLAGLRIAKKMGNPKHTPKPEPEGRHTKQAGLRGFQSPYHRSVSRNIDVPSMDDEEINTVVEEEGETWMTPIINCIERGIWLEDQNEARALRMKIGQYVMEEGVLFKRSYLMPMLRCVSEYVYRKKEASRVENLGKLGPKQEGPFLVVEPYQNGSYKLRTMDDREESAQSHPALYFEGYWDPEANFVDQPLFSLFPFLPLARPPYPANSSLESEPRHNSSKASHKRMSSHQEPIGHWPTLSCIPCNGPLHPYKTREYIGDQSATVSRPQSEARHSLAVG</sequence>
<gene>
    <name evidence="2" type="ORF">Tci_055595</name>
</gene>
<keyword evidence="2" id="KW-0548">Nucleotidyltransferase</keyword>
<dbReference type="GO" id="GO:0003676">
    <property type="term" value="F:nucleic acid binding"/>
    <property type="evidence" value="ECO:0007669"/>
    <property type="project" value="InterPro"/>
</dbReference>
<comment type="caution">
    <text evidence="2">The sequence shown here is derived from an EMBL/GenBank/DDBJ whole genome shotgun (WGS) entry which is preliminary data.</text>
</comment>
<dbReference type="InterPro" id="IPR012337">
    <property type="entry name" value="RNaseH-like_sf"/>
</dbReference>
<dbReference type="AlphaFoldDB" id="A0A6L2NDQ9"/>
<feature type="region of interest" description="Disordered" evidence="1">
    <location>
        <begin position="523"/>
        <end position="543"/>
    </location>
</feature>
<accession>A0A6L2NDQ9</accession>
<dbReference type="Gene3D" id="3.30.420.10">
    <property type="entry name" value="Ribonuclease H-like superfamily/Ribonuclease H"/>
    <property type="match status" value="1"/>
</dbReference>
<dbReference type="EMBL" id="BKCJ010008718">
    <property type="protein sequence ID" value="GEU83617.1"/>
    <property type="molecule type" value="Genomic_DNA"/>
</dbReference>
<dbReference type="InterPro" id="IPR036397">
    <property type="entry name" value="RNaseH_sf"/>
</dbReference>
<dbReference type="PANTHER" id="PTHR48475">
    <property type="entry name" value="RIBONUCLEASE H"/>
    <property type="match status" value="1"/>
</dbReference>
<dbReference type="GO" id="GO:0003964">
    <property type="term" value="F:RNA-directed DNA polymerase activity"/>
    <property type="evidence" value="ECO:0007669"/>
    <property type="project" value="UniProtKB-KW"/>
</dbReference>
<dbReference type="PANTHER" id="PTHR48475:SF2">
    <property type="entry name" value="RIBONUCLEASE H"/>
    <property type="match status" value="1"/>
</dbReference>